<organism evidence="1 2">
    <name type="scientific">Blumeria graminis f. sp. tritici</name>
    <dbReference type="NCBI Taxonomy" id="62690"/>
    <lineage>
        <taxon>Eukaryota</taxon>
        <taxon>Fungi</taxon>
        <taxon>Dikarya</taxon>
        <taxon>Ascomycota</taxon>
        <taxon>Pezizomycotina</taxon>
        <taxon>Leotiomycetes</taxon>
        <taxon>Erysiphales</taxon>
        <taxon>Erysiphaceae</taxon>
        <taxon>Blumeria</taxon>
    </lineage>
</organism>
<proteinExistence type="predicted"/>
<accession>A0A9X9QGZ6</accession>
<reference evidence="1 2" key="1">
    <citation type="submission" date="2018-08" db="EMBL/GenBank/DDBJ databases">
        <authorList>
            <person name="Muller C M."/>
        </authorList>
    </citation>
    <scope>NUCLEOTIDE SEQUENCE [LARGE SCALE GENOMIC DNA]</scope>
</reference>
<keyword evidence="2" id="KW-1185">Reference proteome</keyword>
<gene>
    <name evidence="1" type="ORF">BGT96224V316_LOCUS8378</name>
</gene>
<dbReference type="EMBL" id="LR026994">
    <property type="protein sequence ID" value="VDB96398.1"/>
    <property type="molecule type" value="Genomic_DNA"/>
</dbReference>
<evidence type="ECO:0000313" key="1">
    <source>
        <dbReference type="EMBL" id="VDB96398.1"/>
    </source>
</evidence>
<sequence length="71" mass="8052">MNGRPCLLPRWLGFCNSLTRDTALYVSKTTMSNGRAYTPHVAHFIHLPSITFSGLGFLGPSYFYVFLCNEY</sequence>
<dbReference type="Proteomes" id="UP000324639">
    <property type="component" value="Chromosome Bgt_-11"/>
</dbReference>
<dbReference type="AlphaFoldDB" id="A0A9X9QGZ6"/>
<protein>
    <submittedName>
        <fullName evidence="1">Bgt-51558</fullName>
    </submittedName>
</protein>
<evidence type="ECO:0000313" key="2">
    <source>
        <dbReference type="Proteomes" id="UP000324639"/>
    </source>
</evidence>
<name>A0A9X9QGZ6_BLUGR</name>